<feature type="region of interest" description="Disordered" evidence="1">
    <location>
        <begin position="505"/>
        <end position="545"/>
    </location>
</feature>
<feature type="compositionally biased region" description="Gly residues" evidence="1">
    <location>
        <begin position="410"/>
        <end position="424"/>
    </location>
</feature>
<evidence type="ECO:0000259" key="3">
    <source>
        <dbReference type="Pfam" id="PF19190"/>
    </source>
</evidence>
<dbReference type="EMBL" id="JAVREL010000002">
    <property type="protein sequence ID" value="MDT0341710.1"/>
    <property type="molecule type" value="Genomic_DNA"/>
</dbReference>
<feature type="compositionally biased region" description="Low complexity" evidence="1">
    <location>
        <begin position="362"/>
        <end position="376"/>
    </location>
</feature>
<evidence type="ECO:0000313" key="4">
    <source>
        <dbReference type="EMBL" id="MDT0341710.1"/>
    </source>
</evidence>
<feature type="region of interest" description="Disordered" evidence="1">
    <location>
        <begin position="1"/>
        <end position="28"/>
    </location>
</feature>
<name>A0ABU2MJJ7_9ACTN</name>
<evidence type="ECO:0000313" key="5">
    <source>
        <dbReference type="Proteomes" id="UP001183246"/>
    </source>
</evidence>
<dbReference type="Proteomes" id="UP001183246">
    <property type="component" value="Unassembled WGS sequence"/>
</dbReference>
<evidence type="ECO:0000256" key="1">
    <source>
        <dbReference type="SAM" id="MobiDB-lite"/>
    </source>
</evidence>
<comment type="caution">
    <text evidence="4">The sequence shown here is derived from an EMBL/GenBank/DDBJ whole genome shotgun (WGS) entry which is preliminary data.</text>
</comment>
<keyword evidence="2" id="KW-0472">Membrane</keyword>
<keyword evidence="2" id="KW-0812">Transmembrane</keyword>
<dbReference type="InterPro" id="IPR024361">
    <property type="entry name" value="BACON"/>
</dbReference>
<evidence type="ECO:0000256" key="2">
    <source>
        <dbReference type="SAM" id="Phobius"/>
    </source>
</evidence>
<organism evidence="4 5">
    <name type="scientific">Streptomyces litchfieldiae</name>
    <dbReference type="NCBI Taxonomy" id="3075543"/>
    <lineage>
        <taxon>Bacteria</taxon>
        <taxon>Bacillati</taxon>
        <taxon>Actinomycetota</taxon>
        <taxon>Actinomycetes</taxon>
        <taxon>Kitasatosporales</taxon>
        <taxon>Streptomycetaceae</taxon>
        <taxon>Streptomyces</taxon>
    </lineage>
</organism>
<feature type="compositionally biased region" description="Basic and acidic residues" evidence="1">
    <location>
        <begin position="346"/>
        <end position="360"/>
    </location>
</feature>
<keyword evidence="2" id="KW-1133">Transmembrane helix</keyword>
<feature type="compositionally biased region" description="Low complexity" evidence="1">
    <location>
        <begin position="10"/>
        <end position="28"/>
    </location>
</feature>
<feature type="domain" description="BACON" evidence="3">
    <location>
        <begin position="437"/>
        <end position="487"/>
    </location>
</feature>
<dbReference type="RefSeq" id="WP_311703395.1">
    <property type="nucleotide sequence ID" value="NZ_JAVREL010000002.1"/>
</dbReference>
<feature type="region of interest" description="Disordered" evidence="1">
    <location>
        <begin position="332"/>
        <end position="425"/>
    </location>
</feature>
<keyword evidence="5" id="KW-1185">Reference proteome</keyword>
<accession>A0ABU2MJJ7</accession>
<feature type="compositionally biased region" description="Low complexity" evidence="1">
    <location>
        <begin position="336"/>
        <end position="345"/>
    </location>
</feature>
<reference evidence="5" key="1">
    <citation type="submission" date="2023-07" db="EMBL/GenBank/DDBJ databases">
        <title>30 novel species of actinomycetes from the DSMZ collection.</title>
        <authorList>
            <person name="Nouioui I."/>
        </authorList>
    </citation>
    <scope>NUCLEOTIDE SEQUENCE [LARGE SCALE GENOMIC DNA]</scope>
    <source>
        <strain evidence="5">DSM 44938</strain>
    </source>
</reference>
<proteinExistence type="predicted"/>
<dbReference type="Pfam" id="PF19190">
    <property type="entry name" value="BACON_2"/>
    <property type="match status" value="1"/>
</dbReference>
<feature type="compositionally biased region" description="Low complexity" evidence="1">
    <location>
        <begin position="393"/>
        <end position="409"/>
    </location>
</feature>
<protein>
    <submittedName>
        <fullName evidence="4">Sigma-70 family RNA polymerase sigma factor</fullName>
    </submittedName>
</protein>
<feature type="transmembrane region" description="Helical" evidence="2">
    <location>
        <begin position="303"/>
        <end position="323"/>
    </location>
</feature>
<feature type="compositionally biased region" description="Pro residues" evidence="1">
    <location>
        <begin position="514"/>
        <end position="545"/>
    </location>
</feature>
<sequence>MTRSRERSARAAASASHGSATPTGSSASARTRAAYDDAYLDGLFTYCLSVMGEHDAATAALGEALALAERQHERGRRPADPALLRSWLYALARWACLRRLAARPGRGDPPAAPRDAGDEARRRRELAALAWPEAAGTTPEGREALELAVRHQLAPPELARVLRLPLPAAQVRLTAAAREVERTRAALAAVEAAGCPAAAALSGDDRRVLLGPGLRRELLRHVEECAACRLIARRATADADWPRTGSSGPSRLPVLPAPRDAVHAARLAIRRARAQHLPRYDRAGFPVPEKDRAARRERLRGRAVTTTVAVAVVAAPVLALWAATRGMPAIGEVTSDEGPAAAAEDPAAHGMDDNGQHTRENAGPTDDAQGDPGADGPAERDGARRPAAAGQEPTGAATDAPSAPAPEATEGGGPGGTPGPGPGAGRLVVEETQADSGTWITLTATGGSAVDWTAAADGDWLSLSRTAGTLHPGETVMIQVTVDRSLEPAGPWRARVTVEPVGEVVTVEGSGAPEPEPSDPPPADPGPTPPPGTAPDPEPGGPAGS</sequence>
<gene>
    <name evidence="4" type="ORF">RM590_03505</name>
</gene>